<feature type="domain" description="PRC-barrel" evidence="1">
    <location>
        <begin position="92"/>
        <end position="159"/>
    </location>
</feature>
<feature type="domain" description="PRC-barrel" evidence="1">
    <location>
        <begin position="5"/>
        <end position="72"/>
    </location>
</feature>
<name>F1T7S5_9FIRM</name>
<organism evidence="2 3">
    <name type="scientific">Ruminiclostridium papyrosolvens DSM 2782</name>
    <dbReference type="NCBI Taxonomy" id="588581"/>
    <lineage>
        <taxon>Bacteria</taxon>
        <taxon>Bacillati</taxon>
        <taxon>Bacillota</taxon>
        <taxon>Clostridia</taxon>
        <taxon>Eubacteriales</taxon>
        <taxon>Oscillospiraceae</taxon>
        <taxon>Ruminiclostridium</taxon>
    </lineage>
</organism>
<gene>
    <name evidence="2" type="ORF">Cpap_3959</name>
</gene>
<comment type="caution">
    <text evidence="2">The sequence shown here is derived from an EMBL/GenBank/DDBJ whole genome shotgun (WGS) entry which is preliminary data.</text>
</comment>
<accession>F1T7S5</accession>
<keyword evidence="3" id="KW-1185">Reference proteome</keyword>
<dbReference type="InterPro" id="IPR011033">
    <property type="entry name" value="PRC_barrel-like_sf"/>
</dbReference>
<evidence type="ECO:0000313" key="3">
    <source>
        <dbReference type="Proteomes" id="UP000003860"/>
    </source>
</evidence>
<dbReference type="SUPFAM" id="SSF50346">
    <property type="entry name" value="PRC-barrel domain"/>
    <property type="match status" value="2"/>
</dbReference>
<dbReference type="Proteomes" id="UP000003860">
    <property type="component" value="Unassembled WGS sequence"/>
</dbReference>
<dbReference type="Gene3D" id="2.30.30.240">
    <property type="entry name" value="PRC-barrel domain"/>
    <property type="match status" value="2"/>
</dbReference>
<dbReference type="AlphaFoldDB" id="F1T7S5"/>
<sequence length="181" mass="19750">MLSMYSHVLGLPVISASNGLKIGNLKDVVFSKENKGVVAFVMEKGGNPVKGNVVMLHDVLSLGNDALIVSNPDCLLNYRKFKKSFEKREKIELRGLKIYTRQGEDIGVVQDILFDYRTGKVEGVQVSDGLVQDILRGRSILPFIGKVEISNSNILIENGAVEEMVSTGGGLKGRLGQNTLM</sequence>
<protein>
    <submittedName>
        <fullName evidence="2">PRC-barrel domain protein</fullName>
    </submittedName>
</protein>
<dbReference type="Pfam" id="PF05239">
    <property type="entry name" value="PRC"/>
    <property type="match status" value="2"/>
</dbReference>
<evidence type="ECO:0000259" key="1">
    <source>
        <dbReference type="Pfam" id="PF05239"/>
    </source>
</evidence>
<dbReference type="OrthoDB" id="1707618at2"/>
<dbReference type="InterPro" id="IPR027275">
    <property type="entry name" value="PRC-brl_dom"/>
</dbReference>
<dbReference type="STRING" id="588581.Cpap_3959"/>
<reference evidence="2" key="2">
    <citation type="submission" date="2011-01" db="EMBL/GenBank/DDBJ databases">
        <title>The Non-contiguous Finished genome of Clostridium papyrosolvens.</title>
        <authorList>
            <person name="Lucas S."/>
            <person name="Copeland A."/>
            <person name="Lapidus A."/>
            <person name="Cheng J.-F."/>
            <person name="Goodwin L."/>
            <person name="Pitluck S."/>
            <person name="Misra M."/>
            <person name="Chertkov O."/>
            <person name="Detter J.C."/>
            <person name="Han C."/>
            <person name="Tapia R."/>
            <person name="Land M."/>
            <person name="Hauser L."/>
            <person name="Kyrpides N."/>
            <person name="Ivanova N."/>
            <person name="Pagani I."/>
            <person name="Mouttaki H."/>
            <person name="He Z."/>
            <person name="Zhou J."/>
            <person name="Hemme C.L."/>
            <person name="Woyke T."/>
        </authorList>
    </citation>
    <scope>NUCLEOTIDE SEQUENCE [LARGE SCALE GENOMIC DNA]</scope>
    <source>
        <strain evidence="2">DSM 2782</strain>
    </source>
</reference>
<reference evidence="2" key="1">
    <citation type="submission" date="2009-07" db="EMBL/GenBank/DDBJ databases">
        <authorList>
            <consortium name="US DOE Joint Genome Institute (JGI-PGF)"/>
            <person name="Lucas S."/>
            <person name="Copeland A."/>
            <person name="Lapidus A."/>
            <person name="Glavina del Rio T."/>
            <person name="Tice H."/>
            <person name="Bruce D."/>
            <person name="Goodwin L."/>
            <person name="Pitluck S."/>
            <person name="Larimer F."/>
            <person name="Land M.L."/>
            <person name="Mouttaki H."/>
            <person name="He Z."/>
            <person name="Zhou J."/>
            <person name="Hemme C.L."/>
        </authorList>
    </citation>
    <scope>NUCLEOTIDE SEQUENCE [LARGE SCALE GENOMIC DNA]</scope>
    <source>
        <strain evidence="2">DSM 2782</strain>
    </source>
</reference>
<dbReference type="RefSeq" id="WP_004616292.1">
    <property type="nucleotide sequence ID" value="NZ_ACXX02000001.1"/>
</dbReference>
<dbReference type="eggNOG" id="COG3881">
    <property type="taxonomic scope" value="Bacteria"/>
</dbReference>
<proteinExistence type="predicted"/>
<evidence type="ECO:0000313" key="2">
    <source>
        <dbReference type="EMBL" id="EGD49523.1"/>
    </source>
</evidence>
<dbReference type="EMBL" id="ACXX02000001">
    <property type="protein sequence ID" value="EGD49523.1"/>
    <property type="molecule type" value="Genomic_DNA"/>
</dbReference>